<keyword evidence="4" id="KW-1185">Reference proteome</keyword>
<dbReference type="Pfam" id="PF17775">
    <property type="entry name" value="YchJ_M-like"/>
    <property type="match status" value="1"/>
</dbReference>
<dbReference type="Proteomes" id="UP001296776">
    <property type="component" value="Unassembled WGS sequence"/>
</dbReference>
<accession>A0AAJ0U1V4</accession>
<name>A0AAJ0U1V4_9GAMM</name>
<dbReference type="Pfam" id="PF02810">
    <property type="entry name" value="SEC-C"/>
    <property type="match status" value="1"/>
</dbReference>
<dbReference type="InterPro" id="IPR004027">
    <property type="entry name" value="SEC_C_motif"/>
</dbReference>
<gene>
    <name evidence="3" type="ORF">CKO40_04045</name>
</gene>
<dbReference type="EMBL" id="NRSJ01000004">
    <property type="protein sequence ID" value="MBK1703736.1"/>
    <property type="molecule type" value="Genomic_DNA"/>
</dbReference>
<organism evidence="3 4">
    <name type="scientific">Halochromatium glycolicum</name>
    <dbReference type="NCBI Taxonomy" id="85075"/>
    <lineage>
        <taxon>Bacteria</taxon>
        <taxon>Pseudomonadati</taxon>
        <taxon>Pseudomonadota</taxon>
        <taxon>Gammaproteobacteria</taxon>
        <taxon>Chromatiales</taxon>
        <taxon>Chromatiaceae</taxon>
        <taxon>Halochromatium</taxon>
    </lineage>
</organism>
<evidence type="ECO:0000313" key="3">
    <source>
        <dbReference type="EMBL" id="MBK1703736.1"/>
    </source>
</evidence>
<comment type="caution">
    <text evidence="3">The sequence shown here is derived from an EMBL/GenBank/DDBJ whole genome shotgun (WGS) entry which is preliminary data.</text>
</comment>
<dbReference type="AlphaFoldDB" id="A0AAJ0U1V4"/>
<feature type="region of interest" description="Disordered" evidence="1">
    <location>
        <begin position="146"/>
        <end position="172"/>
    </location>
</feature>
<evidence type="ECO:0000259" key="2">
    <source>
        <dbReference type="Pfam" id="PF17775"/>
    </source>
</evidence>
<reference evidence="3" key="1">
    <citation type="submission" date="2017-08" db="EMBL/GenBank/DDBJ databases">
        <authorList>
            <person name="Imhoff J.F."/>
            <person name="Rahn T."/>
            <person name="Kuenzel S."/>
            <person name="Neulinger S.C."/>
        </authorList>
    </citation>
    <scope>NUCLEOTIDE SEQUENCE</scope>
    <source>
        <strain evidence="3">DSM 11080</strain>
    </source>
</reference>
<reference evidence="3" key="2">
    <citation type="journal article" date="2020" name="Microorganisms">
        <title>Osmotic Adaptation and Compatible Solute Biosynthesis of Phototrophic Bacteria as Revealed from Genome Analyses.</title>
        <authorList>
            <person name="Imhoff J.F."/>
            <person name="Rahn T."/>
            <person name="Kunzel S."/>
            <person name="Keller A."/>
            <person name="Neulinger S.C."/>
        </authorList>
    </citation>
    <scope>NUCLEOTIDE SEQUENCE</scope>
    <source>
        <strain evidence="3">DSM 11080</strain>
    </source>
</reference>
<dbReference type="SUPFAM" id="SSF54427">
    <property type="entry name" value="NTF2-like"/>
    <property type="match status" value="1"/>
</dbReference>
<dbReference type="Gene3D" id="3.10.450.50">
    <property type="match status" value="1"/>
</dbReference>
<feature type="domain" description="YchJ-like middle NTF2-like" evidence="2">
    <location>
        <begin position="27"/>
        <end position="65"/>
    </location>
</feature>
<proteinExistence type="predicted"/>
<dbReference type="InterPro" id="IPR032710">
    <property type="entry name" value="NTF2-like_dom_sf"/>
</dbReference>
<evidence type="ECO:0000313" key="4">
    <source>
        <dbReference type="Proteomes" id="UP001296776"/>
    </source>
</evidence>
<protein>
    <recommendedName>
        <fullName evidence="2">YchJ-like middle NTF2-like domain-containing protein</fullName>
    </recommendedName>
</protein>
<sequence>MPCPCGSGHTLADCCEPFLAGTTVPPTAEALMRSRYTAFTQGAVEYLRTTWHSSTRPTEIASDYVSSVARLAAFARDESPCRARATDDAAALVGSGCHSAAHSPADRSLPFCRSLAVGAHQAAEAPLPGGYALTLADARQRYADSAPASRLLHRQRRPPARAGLPANRDSDGVRLQGANAGMVPPQFPAEGVQIVGVVTGVLRVTPAG</sequence>
<dbReference type="InterPro" id="IPR048469">
    <property type="entry name" value="YchJ-like_M"/>
</dbReference>
<evidence type="ECO:0000256" key="1">
    <source>
        <dbReference type="SAM" id="MobiDB-lite"/>
    </source>
</evidence>